<comment type="similarity">
    <text evidence="2">Belongs to the binding-protein-dependent transport system permease family. FecCD subfamily.</text>
</comment>
<dbReference type="EMBL" id="BAABCM010000006">
    <property type="protein sequence ID" value="GAA3822314.1"/>
    <property type="molecule type" value="Genomic_DNA"/>
</dbReference>
<feature type="transmembrane region" description="Helical" evidence="8">
    <location>
        <begin position="103"/>
        <end position="124"/>
    </location>
</feature>
<keyword evidence="6 8" id="KW-1133">Transmembrane helix</keyword>
<dbReference type="Pfam" id="PF01032">
    <property type="entry name" value="FecCD"/>
    <property type="match status" value="1"/>
</dbReference>
<evidence type="ECO:0000313" key="9">
    <source>
        <dbReference type="EMBL" id="GAA3822314.1"/>
    </source>
</evidence>
<evidence type="ECO:0000256" key="4">
    <source>
        <dbReference type="ARBA" id="ARBA00022475"/>
    </source>
</evidence>
<feature type="transmembrane region" description="Helical" evidence="8">
    <location>
        <begin position="20"/>
        <end position="40"/>
    </location>
</feature>
<comment type="subcellular location">
    <subcellularLocation>
        <location evidence="1">Cell membrane</location>
        <topology evidence="1">Multi-pass membrane protein</topology>
    </subcellularLocation>
</comment>
<feature type="transmembrane region" description="Helical" evidence="8">
    <location>
        <begin position="161"/>
        <end position="181"/>
    </location>
</feature>
<keyword evidence="3" id="KW-0813">Transport</keyword>
<evidence type="ECO:0000256" key="8">
    <source>
        <dbReference type="SAM" id="Phobius"/>
    </source>
</evidence>
<evidence type="ECO:0000256" key="2">
    <source>
        <dbReference type="ARBA" id="ARBA00007935"/>
    </source>
</evidence>
<feature type="transmembrane region" description="Helical" evidence="8">
    <location>
        <begin position="74"/>
        <end position="91"/>
    </location>
</feature>
<keyword evidence="5 8" id="KW-0812">Transmembrane</keyword>
<sequence>MHSVNAIMSPSVTRTTPRRLLLLVSLLVALVVAVALSLVLGSNHLGIGTAVQVLLHDDGSEAATIVRDVRLPRTALGVLVGVALGAAGVLMQGHTRNPLADPGLLGINAGAALAVALAAQFLRVVDPGGQVWFGFAGALIATAAVFAIGSSGRQLSPVPMALAGAAVMALLSTFTSLVILSDNPTLDVYRRWVVGSISGRDASISLGILPFVVAGLVLAMLNTRALNAVSLGEDTARGLGQSVAASRLVGLAAVTLLAGAATAAAGPIAALGLIVPHVVRTVTGPDHRWLLPCAALAGAVLLLLADVAGRLIAAPAEIPAGITLAILGGGAFVLIARRTRLVKL</sequence>
<dbReference type="PANTHER" id="PTHR30472:SF1">
    <property type="entry name" value="FE(3+) DICITRATE TRANSPORT SYSTEM PERMEASE PROTEIN FECC-RELATED"/>
    <property type="match status" value="1"/>
</dbReference>
<keyword evidence="10" id="KW-1185">Reference proteome</keyword>
<evidence type="ECO:0000256" key="5">
    <source>
        <dbReference type="ARBA" id="ARBA00022692"/>
    </source>
</evidence>
<evidence type="ECO:0000256" key="1">
    <source>
        <dbReference type="ARBA" id="ARBA00004651"/>
    </source>
</evidence>
<dbReference type="InterPro" id="IPR037294">
    <property type="entry name" value="ABC_BtuC-like"/>
</dbReference>
<feature type="transmembrane region" description="Helical" evidence="8">
    <location>
        <begin position="318"/>
        <end position="336"/>
    </location>
</feature>
<dbReference type="InterPro" id="IPR000522">
    <property type="entry name" value="ABC_transptr_permease_BtuC"/>
</dbReference>
<dbReference type="PANTHER" id="PTHR30472">
    <property type="entry name" value="FERRIC ENTEROBACTIN TRANSPORT SYSTEM PERMEASE PROTEIN"/>
    <property type="match status" value="1"/>
</dbReference>
<evidence type="ECO:0000313" key="10">
    <source>
        <dbReference type="Proteomes" id="UP001501624"/>
    </source>
</evidence>
<evidence type="ECO:0000256" key="6">
    <source>
        <dbReference type="ARBA" id="ARBA00022989"/>
    </source>
</evidence>
<keyword evidence="7 8" id="KW-0472">Membrane</keyword>
<organism evidence="9 10">
    <name type="scientific">Amycolatopsis tucumanensis</name>
    <dbReference type="NCBI Taxonomy" id="401106"/>
    <lineage>
        <taxon>Bacteria</taxon>
        <taxon>Bacillati</taxon>
        <taxon>Actinomycetota</taxon>
        <taxon>Actinomycetes</taxon>
        <taxon>Pseudonocardiales</taxon>
        <taxon>Pseudonocardiaceae</taxon>
        <taxon>Amycolatopsis</taxon>
    </lineage>
</organism>
<protein>
    <submittedName>
        <fullName evidence="9">Iron chelate uptake ABC transporter family permease subunit</fullName>
    </submittedName>
</protein>
<evidence type="ECO:0000256" key="3">
    <source>
        <dbReference type="ARBA" id="ARBA00022448"/>
    </source>
</evidence>
<feature type="transmembrane region" description="Helical" evidence="8">
    <location>
        <begin position="248"/>
        <end position="277"/>
    </location>
</feature>
<dbReference type="SUPFAM" id="SSF81345">
    <property type="entry name" value="ABC transporter involved in vitamin B12 uptake, BtuC"/>
    <property type="match status" value="1"/>
</dbReference>
<dbReference type="Gene3D" id="1.10.3470.10">
    <property type="entry name" value="ABC transporter involved in vitamin B12 uptake, BtuC"/>
    <property type="match status" value="1"/>
</dbReference>
<feature type="transmembrane region" description="Helical" evidence="8">
    <location>
        <begin position="202"/>
        <end position="221"/>
    </location>
</feature>
<dbReference type="Proteomes" id="UP001501624">
    <property type="component" value="Unassembled WGS sequence"/>
</dbReference>
<feature type="transmembrane region" description="Helical" evidence="8">
    <location>
        <begin position="289"/>
        <end position="312"/>
    </location>
</feature>
<comment type="caution">
    <text evidence="9">The sequence shown here is derived from an EMBL/GenBank/DDBJ whole genome shotgun (WGS) entry which is preliminary data.</text>
</comment>
<evidence type="ECO:0000256" key="7">
    <source>
        <dbReference type="ARBA" id="ARBA00023136"/>
    </source>
</evidence>
<gene>
    <name evidence="9" type="ORF">GCM10022380_46690</name>
</gene>
<feature type="transmembrane region" description="Helical" evidence="8">
    <location>
        <begin position="131"/>
        <end position="149"/>
    </location>
</feature>
<proteinExistence type="inferred from homology"/>
<keyword evidence="4" id="KW-1003">Cell membrane</keyword>
<accession>A0ABP7INA8</accession>
<dbReference type="CDD" id="cd06550">
    <property type="entry name" value="TM_ABC_iron-siderophores_like"/>
    <property type="match status" value="1"/>
</dbReference>
<reference evidence="10" key="1">
    <citation type="journal article" date="2019" name="Int. J. Syst. Evol. Microbiol.">
        <title>The Global Catalogue of Microorganisms (GCM) 10K type strain sequencing project: providing services to taxonomists for standard genome sequencing and annotation.</title>
        <authorList>
            <consortium name="The Broad Institute Genomics Platform"/>
            <consortium name="The Broad Institute Genome Sequencing Center for Infectious Disease"/>
            <person name="Wu L."/>
            <person name="Ma J."/>
        </authorList>
    </citation>
    <scope>NUCLEOTIDE SEQUENCE [LARGE SCALE GENOMIC DNA]</scope>
    <source>
        <strain evidence="10">JCM 17017</strain>
    </source>
</reference>
<name>A0ABP7INA8_9PSEU</name>